<dbReference type="AlphaFoldDB" id="A0A7E4WC14"/>
<organism evidence="2 3">
    <name type="scientific">Panagrellus redivivus</name>
    <name type="common">Microworm</name>
    <dbReference type="NCBI Taxonomy" id="6233"/>
    <lineage>
        <taxon>Eukaryota</taxon>
        <taxon>Metazoa</taxon>
        <taxon>Ecdysozoa</taxon>
        <taxon>Nematoda</taxon>
        <taxon>Chromadorea</taxon>
        <taxon>Rhabditida</taxon>
        <taxon>Tylenchina</taxon>
        <taxon>Panagrolaimomorpha</taxon>
        <taxon>Panagrolaimoidea</taxon>
        <taxon>Panagrolaimidae</taxon>
        <taxon>Panagrellus</taxon>
    </lineage>
</organism>
<feature type="domain" description="RSE1/DDB1/CPSF1 C-terminal" evidence="1">
    <location>
        <begin position="30"/>
        <end position="68"/>
    </location>
</feature>
<dbReference type="Pfam" id="PF03178">
    <property type="entry name" value="CPSF_A"/>
    <property type="match status" value="1"/>
</dbReference>
<name>A0A7E4WC14_PANRE</name>
<evidence type="ECO:0000313" key="3">
    <source>
        <dbReference type="WBParaSite" id="Pan_g9434.t1"/>
    </source>
</evidence>
<dbReference type="Proteomes" id="UP000492821">
    <property type="component" value="Unassembled WGS sequence"/>
</dbReference>
<dbReference type="InterPro" id="IPR015943">
    <property type="entry name" value="WD40/YVTN_repeat-like_dom_sf"/>
</dbReference>
<reference evidence="2" key="1">
    <citation type="journal article" date="2013" name="Genetics">
        <title>The draft genome and transcriptome of Panagrellus redivivus are shaped by the harsh demands of a free-living lifestyle.</title>
        <authorList>
            <person name="Srinivasan J."/>
            <person name="Dillman A.R."/>
            <person name="Macchietto M.G."/>
            <person name="Heikkinen L."/>
            <person name="Lakso M."/>
            <person name="Fracchia K.M."/>
            <person name="Antoshechkin I."/>
            <person name="Mortazavi A."/>
            <person name="Wong G."/>
            <person name="Sternberg P.W."/>
        </authorList>
    </citation>
    <scope>NUCLEOTIDE SEQUENCE [LARGE SCALE GENOMIC DNA]</scope>
    <source>
        <strain evidence="2">MT8872</strain>
    </source>
</reference>
<dbReference type="InterPro" id="IPR004871">
    <property type="entry name" value="RSE1/DDB1/CPSF1_C"/>
</dbReference>
<reference evidence="3" key="2">
    <citation type="submission" date="2020-10" db="UniProtKB">
        <authorList>
            <consortium name="WormBaseParasite"/>
        </authorList>
    </citation>
    <scope>IDENTIFICATION</scope>
</reference>
<dbReference type="GO" id="GO:0005634">
    <property type="term" value="C:nucleus"/>
    <property type="evidence" value="ECO:0007669"/>
    <property type="project" value="InterPro"/>
</dbReference>
<dbReference type="Gene3D" id="2.130.10.10">
    <property type="entry name" value="YVTN repeat-like/Quinoprotein amine dehydrogenase"/>
    <property type="match status" value="1"/>
</dbReference>
<evidence type="ECO:0000313" key="2">
    <source>
        <dbReference type="Proteomes" id="UP000492821"/>
    </source>
</evidence>
<accession>A0A7E4WC14</accession>
<protein>
    <submittedName>
        <fullName evidence="3">CPSF_A domain-containing protein</fullName>
    </submittedName>
</protein>
<sequence length="80" mass="8956">MPLSTSRALAAELSSRTSRNLSTFYGIAVDNRIVVFADETTPRYVRATCIVDYDTVAIGDRFGNISVIMDALHCSQRRWL</sequence>
<evidence type="ECO:0000259" key="1">
    <source>
        <dbReference type="Pfam" id="PF03178"/>
    </source>
</evidence>
<dbReference type="WBParaSite" id="Pan_g9434.t1">
    <property type="protein sequence ID" value="Pan_g9434.t1"/>
    <property type="gene ID" value="Pan_g9434"/>
</dbReference>
<dbReference type="GO" id="GO:0003676">
    <property type="term" value="F:nucleic acid binding"/>
    <property type="evidence" value="ECO:0007669"/>
    <property type="project" value="InterPro"/>
</dbReference>
<keyword evidence="2" id="KW-1185">Reference proteome</keyword>
<proteinExistence type="predicted"/>